<sequence>MSTLAWFSLLSNYDELEQEYGLLQVGWYHLRPLHSTNIPPLVWLDLSLTALSGEIPYSIGNLKSLKHLDLSRTQLSGEIPYSIGNLTSLEYLYLLGTQLSGEIPYSIGNLKSLKHLDLSRTQLSGEIPYSIGNLTSLEYLYLLSTQLSGEIPYSIGNLKSLKTLSLSFCGLVGSLPKSLVNLRQIITLDLESNMLNGTLPSSLFPLPFVKYINLSRNKFSGGLPSGLFNCPKLWSLLLGDNQFDGEINQGFIPPSFIQVFELHLSRNNFTGLWVLETLLSSMPDLEVLDLFYSGLSVMTNNATTYVNPGFTILGLASCKLTVFPESLRSMKYLSTLDLSRNNIEGSIPHWAGEIGRDSLQYLDLSHNSITSLPQFQWVNLVYLILESNLIGGPFPPSICNMSCLQLLDMSDNRFVGEIPRCVGNFSPELWKCDHPSSPPPEDEDDEDEEESGFTWKVVTLGFGCGTLLGLVMGYLMLSTEKPKWFNEIADSVEYMLTTRRNKRRFIYIGR</sequence>
<keyword evidence="2" id="KW-1185">Reference proteome</keyword>
<gene>
    <name evidence="1" type="ORF">L2E82_31648</name>
</gene>
<organism evidence="1 2">
    <name type="scientific">Cichorium intybus</name>
    <name type="common">Chicory</name>
    <dbReference type="NCBI Taxonomy" id="13427"/>
    <lineage>
        <taxon>Eukaryota</taxon>
        <taxon>Viridiplantae</taxon>
        <taxon>Streptophyta</taxon>
        <taxon>Embryophyta</taxon>
        <taxon>Tracheophyta</taxon>
        <taxon>Spermatophyta</taxon>
        <taxon>Magnoliopsida</taxon>
        <taxon>eudicotyledons</taxon>
        <taxon>Gunneridae</taxon>
        <taxon>Pentapetalae</taxon>
        <taxon>asterids</taxon>
        <taxon>campanulids</taxon>
        <taxon>Asterales</taxon>
        <taxon>Asteraceae</taxon>
        <taxon>Cichorioideae</taxon>
        <taxon>Cichorieae</taxon>
        <taxon>Cichoriinae</taxon>
        <taxon>Cichorium</taxon>
    </lineage>
</organism>
<evidence type="ECO:0000313" key="1">
    <source>
        <dbReference type="EMBL" id="KAI3720657.1"/>
    </source>
</evidence>
<proteinExistence type="predicted"/>
<dbReference type="EMBL" id="CM042014">
    <property type="protein sequence ID" value="KAI3720657.1"/>
    <property type="molecule type" value="Genomic_DNA"/>
</dbReference>
<accession>A0ACB9BF14</accession>
<dbReference type="Proteomes" id="UP001055811">
    <property type="component" value="Linkage Group LG06"/>
</dbReference>
<reference evidence="1 2" key="2">
    <citation type="journal article" date="2022" name="Mol. Ecol. Resour.">
        <title>The genomes of chicory, endive, great burdock and yacon provide insights into Asteraceae paleo-polyploidization history and plant inulin production.</title>
        <authorList>
            <person name="Fan W."/>
            <person name="Wang S."/>
            <person name="Wang H."/>
            <person name="Wang A."/>
            <person name="Jiang F."/>
            <person name="Liu H."/>
            <person name="Zhao H."/>
            <person name="Xu D."/>
            <person name="Zhang Y."/>
        </authorList>
    </citation>
    <scope>NUCLEOTIDE SEQUENCE [LARGE SCALE GENOMIC DNA]</scope>
    <source>
        <strain evidence="2">cv. Punajuju</strain>
        <tissue evidence="1">Leaves</tissue>
    </source>
</reference>
<reference evidence="2" key="1">
    <citation type="journal article" date="2022" name="Mol. Ecol. Resour.">
        <title>The genomes of chicory, endive, great burdock and yacon provide insights into Asteraceae palaeo-polyploidization history and plant inulin production.</title>
        <authorList>
            <person name="Fan W."/>
            <person name="Wang S."/>
            <person name="Wang H."/>
            <person name="Wang A."/>
            <person name="Jiang F."/>
            <person name="Liu H."/>
            <person name="Zhao H."/>
            <person name="Xu D."/>
            <person name="Zhang Y."/>
        </authorList>
    </citation>
    <scope>NUCLEOTIDE SEQUENCE [LARGE SCALE GENOMIC DNA]</scope>
    <source>
        <strain evidence="2">cv. Punajuju</strain>
    </source>
</reference>
<comment type="caution">
    <text evidence="1">The sequence shown here is derived from an EMBL/GenBank/DDBJ whole genome shotgun (WGS) entry which is preliminary data.</text>
</comment>
<protein>
    <submittedName>
        <fullName evidence="1">Uncharacterized protein</fullName>
    </submittedName>
</protein>
<name>A0ACB9BF14_CICIN</name>
<evidence type="ECO:0000313" key="2">
    <source>
        <dbReference type="Proteomes" id="UP001055811"/>
    </source>
</evidence>